<accession>X0STT7</accession>
<sequence length="39" mass="4277">MYKGPNGGQEASPPILPLSSSFELGLIKENFIHAPLYIF</sequence>
<proteinExistence type="predicted"/>
<name>X0STT7_9ZZZZ</name>
<dbReference type="AlphaFoldDB" id="X0STT7"/>
<evidence type="ECO:0000313" key="1">
    <source>
        <dbReference type="EMBL" id="GAF78541.1"/>
    </source>
</evidence>
<reference evidence="1" key="1">
    <citation type="journal article" date="2014" name="Front. Microbiol.">
        <title>High frequency of phylogenetically diverse reductive dehalogenase-homologous genes in deep subseafloor sedimentary metagenomes.</title>
        <authorList>
            <person name="Kawai M."/>
            <person name="Futagami T."/>
            <person name="Toyoda A."/>
            <person name="Takaki Y."/>
            <person name="Nishi S."/>
            <person name="Hori S."/>
            <person name="Arai W."/>
            <person name="Tsubouchi T."/>
            <person name="Morono Y."/>
            <person name="Uchiyama I."/>
            <person name="Ito T."/>
            <person name="Fujiyama A."/>
            <person name="Inagaki F."/>
            <person name="Takami H."/>
        </authorList>
    </citation>
    <scope>NUCLEOTIDE SEQUENCE</scope>
    <source>
        <strain evidence="1">Expedition CK06-06</strain>
    </source>
</reference>
<gene>
    <name evidence="1" type="ORF">S01H1_11336</name>
</gene>
<comment type="caution">
    <text evidence="1">The sequence shown here is derived from an EMBL/GenBank/DDBJ whole genome shotgun (WGS) entry which is preliminary data.</text>
</comment>
<dbReference type="EMBL" id="BARS01005777">
    <property type="protein sequence ID" value="GAF78541.1"/>
    <property type="molecule type" value="Genomic_DNA"/>
</dbReference>
<protein>
    <submittedName>
        <fullName evidence="1">Uncharacterized protein</fullName>
    </submittedName>
</protein>
<organism evidence="1">
    <name type="scientific">marine sediment metagenome</name>
    <dbReference type="NCBI Taxonomy" id="412755"/>
    <lineage>
        <taxon>unclassified sequences</taxon>
        <taxon>metagenomes</taxon>
        <taxon>ecological metagenomes</taxon>
    </lineage>
</organism>